<feature type="domain" description="dUTPase-like" evidence="7">
    <location>
        <begin position="23"/>
        <end position="88"/>
    </location>
</feature>
<comment type="pathway">
    <text evidence="1 6">Pyrimidine metabolism; dUMP biosynthesis; dUMP from dCTP (dUTP route): step 2/2.</text>
</comment>
<keyword evidence="4 6" id="KW-0378">Hydrolase</keyword>
<dbReference type="InterPro" id="IPR029054">
    <property type="entry name" value="dUTPase-like"/>
</dbReference>
<proteinExistence type="inferred from homology"/>
<dbReference type="GO" id="GO:0046081">
    <property type="term" value="P:dUTP catabolic process"/>
    <property type="evidence" value="ECO:0007669"/>
    <property type="project" value="UniProtKB-UniRule"/>
</dbReference>
<evidence type="ECO:0000256" key="3">
    <source>
        <dbReference type="ARBA" id="ARBA00011233"/>
    </source>
</evidence>
<comment type="function">
    <text evidence="6">Involved in nucleotide metabolism via production of dUMP, the immediate precursor of thymidine nucleotides, and decreases the intracellular concentration of dUTP so that uracil cannot be incorporated into DNA.</text>
</comment>
<protein>
    <recommendedName>
        <fullName evidence="6">Deoxyuridine 5'-triphosphate nucleotidohydrolase</fullName>
        <shortName evidence="6">dUTPase</shortName>
        <ecNumber evidence="6">3.6.1.23</ecNumber>
    </recommendedName>
    <alternativeName>
        <fullName evidence="6">dUTP pyrophosphatase</fullName>
    </alternativeName>
</protein>
<evidence type="ECO:0000256" key="5">
    <source>
        <dbReference type="ARBA" id="ARBA00023080"/>
    </source>
</evidence>
<dbReference type="PANTHER" id="PTHR11241">
    <property type="entry name" value="DEOXYURIDINE 5'-TRIPHOSPHATE NUCLEOTIDOHYDROLASE"/>
    <property type="match status" value="1"/>
</dbReference>
<evidence type="ECO:0000313" key="8">
    <source>
        <dbReference type="EMBL" id="KAJ3219108.1"/>
    </source>
</evidence>
<keyword evidence="5 6" id="KW-0546">Nucleotide metabolism</keyword>
<dbReference type="Pfam" id="PF00692">
    <property type="entry name" value="dUTPase"/>
    <property type="match status" value="1"/>
</dbReference>
<dbReference type="InterPro" id="IPR036157">
    <property type="entry name" value="dUTPase-like_sf"/>
</dbReference>
<evidence type="ECO:0000256" key="1">
    <source>
        <dbReference type="ARBA" id="ARBA00005142"/>
    </source>
</evidence>
<keyword evidence="6" id="KW-0460">Magnesium</keyword>
<comment type="subunit">
    <text evidence="3 6">Homotrimer.</text>
</comment>
<dbReference type="SUPFAM" id="SSF51283">
    <property type="entry name" value="dUTPase-like"/>
    <property type="match status" value="1"/>
</dbReference>
<reference evidence="8" key="1">
    <citation type="submission" date="2020-05" db="EMBL/GenBank/DDBJ databases">
        <title>Phylogenomic resolution of chytrid fungi.</title>
        <authorList>
            <person name="Stajich J.E."/>
            <person name="Amses K."/>
            <person name="Simmons R."/>
            <person name="Seto K."/>
            <person name="Myers J."/>
            <person name="Bonds A."/>
            <person name="Quandt C.A."/>
            <person name="Barry K."/>
            <person name="Liu P."/>
            <person name="Grigoriev I."/>
            <person name="Longcore J.E."/>
            <person name="James T.Y."/>
        </authorList>
    </citation>
    <scope>NUCLEOTIDE SEQUENCE</scope>
    <source>
        <strain evidence="8">JEL0476</strain>
    </source>
</reference>
<dbReference type="EC" id="3.6.1.23" evidence="6"/>
<dbReference type="GO" id="GO:0000287">
    <property type="term" value="F:magnesium ion binding"/>
    <property type="evidence" value="ECO:0007669"/>
    <property type="project" value="UniProtKB-UniRule"/>
</dbReference>
<evidence type="ECO:0000259" key="7">
    <source>
        <dbReference type="Pfam" id="PF00692"/>
    </source>
</evidence>
<organism evidence="8 9">
    <name type="scientific">Clydaea vesicula</name>
    <dbReference type="NCBI Taxonomy" id="447962"/>
    <lineage>
        <taxon>Eukaryota</taxon>
        <taxon>Fungi</taxon>
        <taxon>Fungi incertae sedis</taxon>
        <taxon>Chytridiomycota</taxon>
        <taxon>Chytridiomycota incertae sedis</taxon>
        <taxon>Chytridiomycetes</taxon>
        <taxon>Lobulomycetales</taxon>
        <taxon>Lobulomycetaceae</taxon>
        <taxon>Clydaea</taxon>
    </lineage>
</organism>
<comment type="caution">
    <text evidence="8">The sequence shown here is derived from an EMBL/GenBank/DDBJ whole genome shotgun (WGS) entry which is preliminary data.</text>
</comment>
<name>A0AAD5U2I0_9FUNG</name>
<dbReference type="EMBL" id="JADGJW010000352">
    <property type="protein sequence ID" value="KAJ3219108.1"/>
    <property type="molecule type" value="Genomic_DNA"/>
</dbReference>
<sequence length="246" mass="28098">MNNEIMIKRLYRNEELKVYLDNNAKLPTKGSKFSAGYDIYCSSNDDIIIKAQNKNLIPTGIKIELPENTYGRIAPRSGLAFKFSLNVGAEPVFLTQVDKVSETIRGEQGFGSTGKSSFGVYDRYLSTNFFKCSFIIKTIPNESDDISKQECELFGEILLAAINNYNHIKRSQHMFGMIIQDMNVRFYSYVFGINYLSSFANNNRQTYKAIIKRYPSIVKDTLSLLSSDNRKEIIEILDTIKILIKI</sequence>
<dbReference type="GO" id="GO:0004170">
    <property type="term" value="F:dUTP diphosphatase activity"/>
    <property type="evidence" value="ECO:0007669"/>
    <property type="project" value="UniProtKB-UniRule"/>
</dbReference>
<dbReference type="CDD" id="cd07557">
    <property type="entry name" value="trimeric_dUTPase"/>
    <property type="match status" value="1"/>
</dbReference>
<evidence type="ECO:0000313" key="9">
    <source>
        <dbReference type="Proteomes" id="UP001211065"/>
    </source>
</evidence>
<dbReference type="GO" id="GO:0006226">
    <property type="term" value="P:dUMP biosynthetic process"/>
    <property type="evidence" value="ECO:0007669"/>
    <property type="project" value="UniProtKB-UniRule"/>
</dbReference>
<dbReference type="InterPro" id="IPR033704">
    <property type="entry name" value="dUTPase_trimeric"/>
</dbReference>
<keyword evidence="6" id="KW-0479">Metal-binding</keyword>
<gene>
    <name evidence="8" type="ORF">HK099_004821</name>
</gene>
<keyword evidence="9" id="KW-1185">Reference proteome</keyword>
<dbReference type="Proteomes" id="UP001211065">
    <property type="component" value="Unassembled WGS sequence"/>
</dbReference>
<accession>A0AAD5U2I0</accession>
<comment type="catalytic activity">
    <reaction evidence="6">
        <text>dUTP + H2O = dUMP + diphosphate + H(+)</text>
        <dbReference type="Rhea" id="RHEA:10248"/>
        <dbReference type="ChEBI" id="CHEBI:15377"/>
        <dbReference type="ChEBI" id="CHEBI:15378"/>
        <dbReference type="ChEBI" id="CHEBI:33019"/>
        <dbReference type="ChEBI" id="CHEBI:61555"/>
        <dbReference type="ChEBI" id="CHEBI:246422"/>
        <dbReference type="EC" id="3.6.1.23"/>
    </reaction>
</comment>
<dbReference type="PANTHER" id="PTHR11241:SF0">
    <property type="entry name" value="DEOXYURIDINE 5'-TRIPHOSPHATE NUCLEOTIDOHYDROLASE"/>
    <property type="match status" value="1"/>
</dbReference>
<evidence type="ECO:0000256" key="4">
    <source>
        <dbReference type="ARBA" id="ARBA00022801"/>
    </source>
</evidence>
<comment type="similarity">
    <text evidence="2 6">Belongs to the dUTPase family.</text>
</comment>
<evidence type="ECO:0000256" key="6">
    <source>
        <dbReference type="RuleBase" id="RU367024"/>
    </source>
</evidence>
<dbReference type="InterPro" id="IPR008181">
    <property type="entry name" value="dUTPase"/>
</dbReference>
<dbReference type="Gene3D" id="2.70.40.10">
    <property type="match status" value="1"/>
</dbReference>
<evidence type="ECO:0000256" key="2">
    <source>
        <dbReference type="ARBA" id="ARBA00006581"/>
    </source>
</evidence>
<comment type="cofactor">
    <cofactor evidence="6">
        <name>Mg(2+)</name>
        <dbReference type="ChEBI" id="CHEBI:18420"/>
    </cofactor>
</comment>
<dbReference type="AlphaFoldDB" id="A0AAD5U2I0"/>